<name>B4VV12_9CYAN</name>
<gene>
    <name evidence="3" type="ORF">MC7420_4095</name>
</gene>
<proteinExistence type="predicted"/>
<feature type="transmembrane region" description="Helical" evidence="2">
    <location>
        <begin position="102"/>
        <end position="123"/>
    </location>
</feature>
<feature type="region of interest" description="Disordered" evidence="1">
    <location>
        <begin position="46"/>
        <end position="99"/>
    </location>
</feature>
<evidence type="ECO:0000256" key="2">
    <source>
        <dbReference type="SAM" id="Phobius"/>
    </source>
</evidence>
<feature type="compositionally biased region" description="Basic and acidic residues" evidence="1">
    <location>
        <begin position="168"/>
        <end position="186"/>
    </location>
</feature>
<feature type="region of interest" description="Disordered" evidence="1">
    <location>
        <begin position="122"/>
        <end position="270"/>
    </location>
</feature>
<keyword evidence="2" id="KW-0472">Membrane</keyword>
<dbReference type="STRING" id="118168.MC7420_4095"/>
<dbReference type="OrthoDB" id="465746at2"/>
<dbReference type="Proteomes" id="UP000003835">
    <property type="component" value="Unassembled WGS sequence"/>
</dbReference>
<feature type="compositionally biased region" description="Low complexity" evidence="1">
    <location>
        <begin position="242"/>
        <end position="253"/>
    </location>
</feature>
<feature type="region of interest" description="Disordered" evidence="1">
    <location>
        <begin position="1"/>
        <end position="29"/>
    </location>
</feature>
<evidence type="ECO:0000313" key="3">
    <source>
        <dbReference type="EMBL" id="EDX74110.1"/>
    </source>
</evidence>
<dbReference type="AlphaFoldDB" id="B4VV12"/>
<protein>
    <recommendedName>
        <fullName evidence="5">Bacterial conjugation TrbI-like protein</fullName>
    </recommendedName>
</protein>
<dbReference type="Pfam" id="PF03743">
    <property type="entry name" value="TrbI"/>
    <property type="match status" value="1"/>
</dbReference>
<reference evidence="3 4" key="1">
    <citation type="submission" date="2008-07" db="EMBL/GenBank/DDBJ databases">
        <authorList>
            <person name="Tandeau de Marsac N."/>
            <person name="Ferriera S."/>
            <person name="Johnson J."/>
            <person name="Kravitz S."/>
            <person name="Beeson K."/>
            <person name="Sutton G."/>
            <person name="Rogers Y.-H."/>
            <person name="Friedman R."/>
            <person name="Frazier M."/>
            <person name="Venter J.C."/>
        </authorList>
    </citation>
    <scope>NUCLEOTIDE SEQUENCE [LARGE SCALE GENOMIC DNA]</scope>
    <source>
        <strain evidence="3 4">PCC 7420</strain>
    </source>
</reference>
<evidence type="ECO:0000256" key="1">
    <source>
        <dbReference type="SAM" id="MobiDB-lite"/>
    </source>
</evidence>
<keyword evidence="4" id="KW-1185">Reference proteome</keyword>
<feature type="compositionally biased region" description="Polar residues" evidence="1">
    <location>
        <begin position="59"/>
        <end position="71"/>
    </location>
</feature>
<dbReference type="HOGENOM" id="CLU_033522_0_0_3"/>
<organism evidence="3 4">
    <name type="scientific">Coleofasciculus chthonoplastes PCC 7420</name>
    <dbReference type="NCBI Taxonomy" id="118168"/>
    <lineage>
        <taxon>Bacteria</taxon>
        <taxon>Bacillati</taxon>
        <taxon>Cyanobacteriota</taxon>
        <taxon>Cyanophyceae</taxon>
        <taxon>Coleofasciculales</taxon>
        <taxon>Coleofasciculaceae</taxon>
        <taxon>Coleofasciculus</taxon>
    </lineage>
</organism>
<keyword evidence="2" id="KW-0812">Transmembrane</keyword>
<dbReference type="eggNOG" id="COG3147">
    <property type="taxonomic scope" value="Bacteria"/>
</dbReference>
<evidence type="ECO:0000313" key="4">
    <source>
        <dbReference type="Proteomes" id="UP000003835"/>
    </source>
</evidence>
<feature type="compositionally biased region" description="Low complexity" evidence="1">
    <location>
        <begin position="11"/>
        <end position="24"/>
    </location>
</feature>
<feature type="compositionally biased region" description="Low complexity" evidence="1">
    <location>
        <begin position="484"/>
        <end position="502"/>
    </location>
</feature>
<feature type="region of interest" description="Disordered" evidence="1">
    <location>
        <begin position="483"/>
        <end position="502"/>
    </location>
</feature>
<keyword evidence="2" id="KW-1133">Transmembrane helix</keyword>
<dbReference type="EMBL" id="DS989854">
    <property type="protein sequence ID" value="EDX74110.1"/>
    <property type="molecule type" value="Genomic_DNA"/>
</dbReference>
<evidence type="ECO:0008006" key="5">
    <source>
        <dbReference type="Google" id="ProtNLM"/>
    </source>
</evidence>
<dbReference type="InterPro" id="IPR005498">
    <property type="entry name" value="T4SS_VirB10/TraB/TrbI"/>
</dbReference>
<accession>B4VV12</accession>
<sequence>MMVQFQEIPDNGNSEVENSQNNSVDQFPHKVDDWSEESLAKLIGFEEEDPSNPAAVSPELSTQPENGNNLEPDSPILSVEELFDETQPEPQPMSQKGWSKGALVGSGLLVVFVCAGLVLSPIMDGIQPSPQTASKPEPSPTPKVMADEQGNPNGKLKTELALSQQAEELEKIDEARQQRSQDERDGVQPGETEQDPESKAQTPQRAPVRRTPPPAPAPRRRVARATAPRPQPRRSSALSQVTTPTMATAPSSPRSQVQPEVTPSPKPTDPMERWTTLAQLGSYGQVQAENGEAQGVQLSQEGQMRRVSMPSADPVLPQESVVIAEAVETLPPSTEGVLAEAESRILQGRPIRRATVGTMASGELMTPVIWSGEGNTEGRFVVTLNQPLLDRLGVEVLPAGTQVVFEIANVAENGLVKANALSVVKGDWDYALPDGALVVRGSGGEPLVAQDWFDHGDEIASMDVSTALLGALTQVGEVINRPESQTSTSITNGISSTTTTSQTSEPNIWAAVLEGGATPILEQIMERNQSAIARLDEMETLWYVEAGAGVQVFVNQSFTL</sequence>